<evidence type="ECO:0000256" key="1">
    <source>
        <dbReference type="SAM" id="Coils"/>
    </source>
</evidence>
<name>A0AAD2A039_9LAMI</name>
<keyword evidence="1" id="KW-0175">Coiled coil</keyword>
<dbReference type="AlphaFoldDB" id="A0AAD2A039"/>
<gene>
    <name evidence="2" type="ORF">FPE_LOCUS26201</name>
</gene>
<feature type="coiled-coil region" evidence="1">
    <location>
        <begin position="58"/>
        <end position="121"/>
    </location>
</feature>
<dbReference type="Proteomes" id="UP000834106">
    <property type="component" value="Chromosome 16"/>
</dbReference>
<sequence>MQPPPPKLFRYEAVWSGKQEGRDIIESVWPAHGEQNNPVGCFKASLERCREKLQRWAKSNARDTKKKLRTNLQKLRSLQESNQGDLNGRITDAQKQVNELLEEEELNCSQLQNQLALKKRYRN</sequence>
<keyword evidence="3" id="KW-1185">Reference proteome</keyword>
<evidence type="ECO:0000313" key="2">
    <source>
        <dbReference type="EMBL" id="CAI9778771.1"/>
    </source>
</evidence>
<reference evidence="2" key="1">
    <citation type="submission" date="2023-05" db="EMBL/GenBank/DDBJ databases">
        <authorList>
            <person name="Huff M."/>
        </authorList>
    </citation>
    <scope>NUCLEOTIDE SEQUENCE</scope>
</reference>
<protein>
    <submittedName>
        <fullName evidence="2">Uncharacterized protein</fullName>
    </submittedName>
</protein>
<evidence type="ECO:0000313" key="3">
    <source>
        <dbReference type="Proteomes" id="UP000834106"/>
    </source>
</evidence>
<accession>A0AAD2A039</accession>
<dbReference type="EMBL" id="OU503051">
    <property type="protein sequence ID" value="CAI9778771.1"/>
    <property type="molecule type" value="Genomic_DNA"/>
</dbReference>
<proteinExistence type="predicted"/>
<organism evidence="2 3">
    <name type="scientific">Fraxinus pennsylvanica</name>
    <dbReference type="NCBI Taxonomy" id="56036"/>
    <lineage>
        <taxon>Eukaryota</taxon>
        <taxon>Viridiplantae</taxon>
        <taxon>Streptophyta</taxon>
        <taxon>Embryophyta</taxon>
        <taxon>Tracheophyta</taxon>
        <taxon>Spermatophyta</taxon>
        <taxon>Magnoliopsida</taxon>
        <taxon>eudicotyledons</taxon>
        <taxon>Gunneridae</taxon>
        <taxon>Pentapetalae</taxon>
        <taxon>asterids</taxon>
        <taxon>lamiids</taxon>
        <taxon>Lamiales</taxon>
        <taxon>Oleaceae</taxon>
        <taxon>Oleeae</taxon>
        <taxon>Fraxinus</taxon>
    </lineage>
</organism>